<dbReference type="InterPro" id="IPR029063">
    <property type="entry name" value="SAM-dependent_MTases_sf"/>
</dbReference>
<dbReference type="Pfam" id="PF05724">
    <property type="entry name" value="TPMT"/>
    <property type="match status" value="1"/>
</dbReference>
<gene>
    <name evidence="6" type="ORF">B1A74_00425</name>
</gene>
<dbReference type="Proteomes" id="UP000189177">
    <property type="component" value="Unassembled WGS sequence"/>
</dbReference>
<dbReference type="InterPro" id="IPR008854">
    <property type="entry name" value="TPMT"/>
</dbReference>
<feature type="region of interest" description="Disordered" evidence="5">
    <location>
        <begin position="1"/>
        <end position="32"/>
    </location>
</feature>
<organism evidence="6 7">
    <name type="scientific">Thioalkalivibrio halophilus</name>
    <dbReference type="NCBI Taxonomy" id="252474"/>
    <lineage>
        <taxon>Bacteria</taxon>
        <taxon>Pseudomonadati</taxon>
        <taxon>Pseudomonadota</taxon>
        <taxon>Gammaproteobacteria</taxon>
        <taxon>Chromatiales</taxon>
        <taxon>Ectothiorhodospiraceae</taxon>
        <taxon>Thioalkalivibrio</taxon>
    </lineage>
</organism>
<proteinExistence type="predicted"/>
<dbReference type="EMBL" id="MUZR01000002">
    <property type="protein sequence ID" value="OOC11466.1"/>
    <property type="molecule type" value="Genomic_DNA"/>
</dbReference>
<dbReference type="PROSITE" id="PS51585">
    <property type="entry name" value="SAM_MT_TPMT"/>
    <property type="match status" value="1"/>
</dbReference>
<evidence type="ECO:0000256" key="2">
    <source>
        <dbReference type="ARBA" id="ARBA00022603"/>
    </source>
</evidence>
<dbReference type="SUPFAM" id="SSF53335">
    <property type="entry name" value="S-adenosyl-L-methionine-dependent methyltransferases"/>
    <property type="match status" value="1"/>
</dbReference>
<reference evidence="6 7" key="1">
    <citation type="submission" date="2017-02" db="EMBL/GenBank/DDBJ databases">
        <title>Genomic diversity within the haloalkaliphilic genus Thioalkalivibrio.</title>
        <authorList>
            <person name="Ahn A.-C."/>
            <person name="Meier-Kolthoff J."/>
            <person name="Overmars L."/>
            <person name="Richter M."/>
            <person name="Woyke T."/>
            <person name="Sorokin D.Y."/>
            <person name="Muyzer G."/>
        </authorList>
    </citation>
    <scope>NUCLEOTIDE SEQUENCE [LARGE SCALE GENOMIC DNA]</scope>
    <source>
        <strain evidence="6 7">HL17</strain>
    </source>
</reference>
<dbReference type="GO" id="GO:0008757">
    <property type="term" value="F:S-adenosylmethionine-dependent methyltransferase activity"/>
    <property type="evidence" value="ECO:0007669"/>
    <property type="project" value="InterPro"/>
</dbReference>
<keyword evidence="4" id="KW-0949">S-adenosyl-L-methionine</keyword>
<evidence type="ECO:0000256" key="5">
    <source>
        <dbReference type="SAM" id="MobiDB-lite"/>
    </source>
</evidence>
<evidence type="ECO:0000256" key="4">
    <source>
        <dbReference type="ARBA" id="ARBA00022691"/>
    </source>
</evidence>
<dbReference type="PANTHER" id="PTHR32183:SF6">
    <property type="entry name" value="CYSTEINE SULFINATE DESULFINASE_CYSTEINE DESULFURASE AND RELATED ENZYMES"/>
    <property type="match status" value="1"/>
</dbReference>
<sequence length="203" mass="22803">MQSSAPGAENPEQHWQARYDAGSTRWDRGEPSPSLERWLALTDLAPGAHVLVPGCGYGHEVPELAERGFRVTGLDVAPTPVEHLQAELEHRGLQAHAAAVQVDMLDWMPEAPADAIYEQTSLCALPPAQWEAYADRLRRWLRPGGELFACFMQTGRDGGPPYHCALPDMQALFPEEHWIWRDDAGATEHFNGKHEILRRLIRR</sequence>
<evidence type="ECO:0000313" key="7">
    <source>
        <dbReference type="Proteomes" id="UP000189177"/>
    </source>
</evidence>
<keyword evidence="2 6" id="KW-0489">Methyltransferase</keyword>
<dbReference type="AlphaFoldDB" id="A0A1V3A2B3"/>
<comment type="caution">
    <text evidence="6">The sequence shown here is derived from an EMBL/GenBank/DDBJ whole genome shotgun (WGS) entry which is preliminary data.</text>
</comment>
<dbReference type="CDD" id="cd02440">
    <property type="entry name" value="AdoMet_MTases"/>
    <property type="match status" value="1"/>
</dbReference>
<keyword evidence="3 6" id="KW-0808">Transferase</keyword>
<dbReference type="Gene3D" id="3.40.50.150">
    <property type="entry name" value="Vaccinia Virus protein VP39"/>
    <property type="match status" value="1"/>
</dbReference>
<dbReference type="RefSeq" id="WP_077243449.1">
    <property type="nucleotide sequence ID" value="NZ_MUZR01000002.1"/>
</dbReference>
<accession>A0A1V3A2B3</accession>
<name>A0A1V3A2B3_9GAMM</name>
<evidence type="ECO:0000256" key="1">
    <source>
        <dbReference type="ARBA" id="ARBA00022553"/>
    </source>
</evidence>
<dbReference type="GO" id="GO:0032259">
    <property type="term" value="P:methylation"/>
    <property type="evidence" value="ECO:0007669"/>
    <property type="project" value="UniProtKB-KW"/>
</dbReference>
<keyword evidence="1" id="KW-0597">Phosphoprotein</keyword>
<dbReference type="OrthoDB" id="189743at2"/>
<evidence type="ECO:0000313" key="6">
    <source>
        <dbReference type="EMBL" id="OOC11466.1"/>
    </source>
</evidence>
<evidence type="ECO:0000256" key="3">
    <source>
        <dbReference type="ARBA" id="ARBA00022679"/>
    </source>
</evidence>
<protein>
    <submittedName>
        <fullName evidence="6">Thiopurine S-methyltransferase</fullName>
    </submittedName>
</protein>
<dbReference type="PANTHER" id="PTHR32183">
    <property type="match status" value="1"/>
</dbReference>
<dbReference type="STRING" id="252474.B1A74_00425"/>
<keyword evidence="7" id="KW-1185">Reference proteome</keyword>